<dbReference type="EMBL" id="ML987212">
    <property type="protein sequence ID" value="KAF2241492.1"/>
    <property type="molecule type" value="Genomic_DNA"/>
</dbReference>
<organism evidence="2 3">
    <name type="scientific">Trematosphaeria pertusa</name>
    <dbReference type="NCBI Taxonomy" id="390896"/>
    <lineage>
        <taxon>Eukaryota</taxon>
        <taxon>Fungi</taxon>
        <taxon>Dikarya</taxon>
        <taxon>Ascomycota</taxon>
        <taxon>Pezizomycotina</taxon>
        <taxon>Dothideomycetes</taxon>
        <taxon>Pleosporomycetidae</taxon>
        <taxon>Pleosporales</taxon>
        <taxon>Massarineae</taxon>
        <taxon>Trematosphaeriaceae</taxon>
        <taxon>Trematosphaeria</taxon>
    </lineage>
</organism>
<evidence type="ECO:0000313" key="2">
    <source>
        <dbReference type="EMBL" id="KAF2241492.1"/>
    </source>
</evidence>
<name>A0A6A6HUQ2_9PLEO</name>
<evidence type="ECO:0000259" key="1">
    <source>
        <dbReference type="Pfam" id="PF06985"/>
    </source>
</evidence>
<accession>A0A6A6HUQ2</accession>
<proteinExistence type="predicted"/>
<dbReference type="InterPro" id="IPR010730">
    <property type="entry name" value="HET"/>
</dbReference>
<dbReference type="Pfam" id="PF06985">
    <property type="entry name" value="HET"/>
    <property type="match status" value="1"/>
</dbReference>
<dbReference type="PANTHER" id="PTHR10622">
    <property type="entry name" value="HET DOMAIN-CONTAINING PROTEIN"/>
    <property type="match status" value="1"/>
</dbReference>
<evidence type="ECO:0000313" key="3">
    <source>
        <dbReference type="Proteomes" id="UP000800094"/>
    </source>
</evidence>
<reference evidence="2" key="1">
    <citation type="journal article" date="2020" name="Stud. Mycol.">
        <title>101 Dothideomycetes genomes: a test case for predicting lifestyles and emergence of pathogens.</title>
        <authorList>
            <person name="Haridas S."/>
            <person name="Albert R."/>
            <person name="Binder M."/>
            <person name="Bloem J."/>
            <person name="Labutti K."/>
            <person name="Salamov A."/>
            <person name="Andreopoulos B."/>
            <person name="Baker S."/>
            <person name="Barry K."/>
            <person name="Bills G."/>
            <person name="Bluhm B."/>
            <person name="Cannon C."/>
            <person name="Castanera R."/>
            <person name="Culley D."/>
            <person name="Daum C."/>
            <person name="Ezra D."/>
            <person name="Gonzalez J."/>
            <person name="Henrissat B."/>
            <person name="Kuo A."/>
            <person name="Liang C."/>
            <person name="Lipzen A."/>
            <person name="Lutzoni F."/>
            <person name="Magnuson J."/>
            <person name="Mondo S."/>
            <person name="Nolan M."/>
            <person name="Ohm R."/>
            <person name="Pangilinan J."/>
            <person name="Park H.-J."/>
            <person name="Ramirez L."/>
            <person name="Alfaro M."/>
            <person name="Sun H."/>
            <person name="Tritt A."/>
            <person name="Yoshinaga Y."/>
            <person name="Zwiers L.-H."/>
            <person name="Turgeon B."/>
            <person name="Goodwin S."/>
            <person name="Spatafora J."/>
            <person name="Crous P."/>
            <person name="Grigoriev I."/>
        </authorList>
    </citation>
    <scope>NUCLEOTIDE SEQUENCE</scope>
    <source>
        <strain evidence="2">CBS 122368</strain>
    </source>
</reference>
<dbReference type="PANTHER" id="PTHR10622:SF11">
    <property type="entry name" value="HET-DOMAIN-CONTAINING PROTEIN"/>
    <property type="match status" value="1"/>
</dbReference>
<dbReference type="AlphaFoldDB" id="A0A6A6HUQ2"/>
<protein>
    <recommendedName>
        <fullName evidence="1">Heterokaryon incompatibility domain-containing protein</fullName>
    </recommendedName>
</protein>
<sequence length="281" mass="32381">MAHAVMEFFNFVGDEPIPPYAILSHTWGPDTEEVTFDDLTNGCSMAKPGYEKIRFCGAQAGQDGLQYFWIDTCCINKANKAELSQAINSMFSWYRNATRCYVYLSDVSTAKGKASDGPSEFTWEPAFRVSRWFTRGWTLQELLAPSSVEFFSWERRRLGDKNSLRRQIHEITVIPELALEGAPLSQFSVNERLLWIKHRQPKLEEDRAYSLLGIFRVYVAPIYGEGIASAFKRLREEIGKLEQCIQDLHLTDPRDDKKRIEDTKGGLLKDAYRWILKTPDF</sequence>
<dbReference type="RefSeq" id="XP_033676496.1">
    <property type="nucleotide sequence ID" value="XM_033831283.1"/>
</dbReference>
<dbReference type="Proteomes" id="UP000800094">
    <property type="component" value="Unassembled WGS sequence"/>
</dbReference>
<keyword evidence="3" id="KW-1185">Reference proteome</keyword>
<gene>
    <name evidence="2" type="ORF">BU26DRAFT_535386</name>
</gene>
<dbReference type="GeneID" id="54584613"/>
<feature type="domain" description="Heterokaryon incompatibility" evidence="1">
    <location>
        <begin position="20"/>
        <end position="112"/>
    </location>
</feature>
<dbReference type="OrthoDB" id="674604at2759"/>